<accession>A0AAV5MTP0</accession>
<dbReference type="EMBL" id="BPVZ01000601">
    <property type="protein sequence ID" value="GKV52076.1"/>
    <property type="molecule type" value="Genomic_DNA"/>
</dbReference>
<keyword evidence="2" id="KW-1185">Reference proteome</keyword>
<proteinExistence type="predicted"/>
<dbReference type="Proteomes" id="UP001054252">
    <property type="component" value="Unassembled WGS sequence"/>
</dbReference>
<gene>
    <name evidence="1" type="ORF">SLEP1_g58679</name>
</gene>
<organism evidence="1 2">
    <name type="scientific">Rubroshorea leprosula</name>
    <dbReference type="NCBI Taxonomy" id="152421"/>
    <lineage>
        <taxon>Eukaryota</taxon>
        <taxon>Viridiplantae</taxon>
        <taxon>Streptophyta</taxon>
        <taxon>Embryophyta</taxon>
        <taxon>Tracheophyta</taxon>
        <taxon>Spermatophyta</taxon>
        <taxon>Magnoliopsida</taxon>
        <taxon>eudicotyledons</taxon>
        <taxon>Gunneridae</taxon>
        <taxon>Pentapetalae</taxon>
        <taxon>rosids</taxon>
        <taxon>malvids</taxon>
        <taxon>Malvales</taxon>
        <taxon>Dipterocarpaceae</taxon>
        <taxon>Rubroshorea</taxon>
    </lineage>
</organism>
<name>A0AAV5MTP0_9ROSI</name>
<evidence type="ECO:0000313" key="1">
    <source>
        <dbReference type="EMBL" id="GKV52076.1"/>
    </source>
</evidence>
<comment type="caution">
    <text evidence="1">The sequence shown here is derived from an EMBL/GenBank/DDBJ whole genome shotgun (WGS) entry which is preliminary data.</text>
</comment>
<sequence length="18" mass="1882">DGEGKARLGFEAVYSGLI</sequence>
<evidence type="ECO:0000313" key="2">
    <source>
        <dbReference type="Proteomes" id="UP001054252"/>
    </source>
</evidence>
<protein>
    <submittedName>
        <fullName evidence="1">Uncharacterized protein</fullName>
    </submittedName>
</protein>
<dbReference type="AlphaFoldDB" id="A0AAV5MTP0"/>
<feature type="non-terminal residue" evidence="1">
    <location>
        <position position="1"/>
    </location>
</feature>
<reference evidence="1 2" key="1">
    <citation type="journal article" date="2021" name="Commun. Biol.">
        <title>The genome of Shorea leprosula (Dipterocarpaceae) highlights the ecological relevance of drought in aseasonal tropical rainforests.</title>
        <authorList>
            <person name="Ng K.K.S."/>
            <person name="Kobayashi M.J."/>
            <person name="Fawcett J.A."/>
            <person name="Hatakeyama M."/>
            <person name="Paape T."/>
            <person name="Ng C.H."/>
            <person name="Ang C.C."/>
            <person name="Tnah L.H."/>
            <person name="Lee C.T."/>
            <person name="Nishiyama T."/>
            <person name="Sese J."/>
            <person name="O'Brien M.J."/>
            <person name="Copetti D."/>
            <person name="Mohd Noor M.I."/>
            <person name="Ong R.C."/>
            <person name="Putra M."/>
            <person name="Sireger I.Z."/>
            <person name="Indrioko S."/>
            <person name="Kosugi Y."/>
            <person name="Izuno A."/>
            <person name="Isagi Y."/>
            <person name="Lee S.L."/>
            <person name="Shimizu K.K."/>
        </authorList>
    </citation>
    <scope>NUCLEOTIDE SEQUENCE [LARGE SCALE GENOMIC DNA]</scope>
    <source>
        <strain evidence="1">214</strain>
    </source>
</reference>